<evidence type="ECO:0000313" key="2">
    <source>
        <dbReference type="EMBL" id="MSE01674.1"/>
    </source>
</evidence>
<protein>
    <recommendedName>
        <fullName evidence="3">Tat pathway signal sequence domain protein</fullName>
    </recommendedName>
</protein>
<feature type="signal peptide" evidence="1">
    <location>
        <begin position="1"/>
        <end position="30"/>
    </location>
</feature>
<reference evidence="2" key="1">
    <citation type="submission" date="2019-11" db="EMBL/GenBank/DDBJ databases">
        <title>Draft Genome Sequence of Plant Growth-Promoting Rhizosphere-Associated Bacteria.</title>
        <authorList>
            <person name="Vasilyev I.Y."/>
            <person name="Radchenko V."/>
            <person name="Ilnitskaya E.V."/>
        </authorList>
    </citation>
    <scope>NUCLEOTIDE SEQUENCE</scope>
    <source>
        <strain evidence="2">VRA_517_n</strain>
    </source>
</reference>
<name>A0A6A8LDG1_BACVE</name>
<feature type="chain" id="PRO_5038831598" description="Tat pathway signal sequence domain protein" evidence="1">
    <location>
        <begin position="31"/>
        <end position="205"/>
    </location>
</feature>
<sequence length="205" mass="22228">MKTSFLKKTAVTAAATASAALLAFSPLDSAGAKTIQANEPHALQASGEKTPEDAAKLIDIISQSIYEKDGVYYFDGEKAVELGLDKETAQTIQKLWDSSTEFLTVLSQCIEKTDGEYTFNKEKAVELGFTEKEALIVDQLFTAFSQSLHILQSALIEEDGVYTFDQDLAEEAGAGKKEAKLCAGFFNSLPQDLLEGIYTAIHPAE</sequence>
<gene>
    <name evidence="2" type="ORF">GKC39_06295</name>
</gene>
<dbReference type="AlphaFoldDB" id="A0A6A8LDG1"/>
<proteinExistence type="predicted"/>
<keyword evidence="1" id="KW-0732">Signal</keyword>
<accession>A0A6A8LDG1</accession>
<dbReference type="EMBL" id="WKKV01000002">
    <property type="protein sequence ID" value="MSE01674.1"/>
    <property type="molecule type" value="Genomic_DNA"/>
</dbReference>
<evidence type="ECO:0000256" key="1">
    <source>
        <dbReference type="SAM" id="SignalP"/>
    </source>
</evidence>
<organism evidence="2">
    <name type="scientific">Bacillus velezensis</name>
    <dbReference type="NCBI Taxonomy" id="492670"/>
    <lineage>
        <taxon>Bacteria</taxon>
        <taxon>Bacillati</taxon>
        <taxon>Bacillota</taxon>
        <taxon>Bacilli</taxon>
        <taxon>Bacillales</taxon>
        <taxon>Bacillaceae</taxon>
        <taxon>Bacillus</taxon>
        <taxon>Bacillus amyloliquefaciens group</taxon>
    </lineage>
</organism>
<comment type="caution">
    <text evidence="2">The sequence shown here is derived from an EMBL/GenBank/DDBJ whole genome shotgun (WGS) entry which is preliminary data.</text>
</comment>
<evidence type="ECO:0008006" key="3">
    <source>
        <dbReference type="Google" id="ProtNLM"/>
    </source>
</evidence>
<dbReference type="RefSeq" id="WP_025851425.1">
    <property type="nucleotide sequence ID" value="NZ_BPWC01000002.1"/>
</dbReference>